<feature type="region of interest" description="Disordered" evidence="1">
    <location>
        <begin position="38"/>
        <end position="64"/>
    </location>
</feature>
<sequence length="64" mass="7493">MDLDMDKLSHLSPRQIELVELVVGFLRYCDEKHKDDVKDNEIGGVLNGPPEAFYHPRKSRKKQR</sequence>
<organism evidence="2 3">
    <name type="scientific">Rahnella woolbedingensis</name>
    <dbReference type="NCBI Taxonomy" id="1510574"/>
    <lineage>
        <taxon>Bacteria</taxon>
        <taxon>Pseudomonadati</taxon>
        <taxon>Pseudomonadota</taxon>
        <taxon>Gammaproteobacteria</taxon>
        <taxon>Enterobacterales</taxon>
        <taxon>Yersiniaceae</taxon>
        <taxon>Rahnella</taxon>
    </lineage>
</organism>
<dbReference type="EMBL" id="RAHH01000005">
    <property type="protein sequence ID" value="RJT46017.1"/>
    <property type="molecule type" value="Genomic_DNA"/>
</dbReference>
<evidence type="ECO:0000313" key="2">
    <source>
        <dbReference type="EMBL" id="RJT46017.1"/>
    </source>
</evidence>
<comment type="caution">
    <text evidence="2">The sequence shown here is derived from an EMBL/GenBank/DDBJ whole genome shotgun (WGS) entry which is preliminary data.</text>
</comment>
<evidence type="ECO:0000256" key="1">
    <source>
        <dbReference type="SAM" id="MobiDB-lite"/>
    </source>
</evidence>
<gene>
    <name evidence="2" type="ORF">D6C13_04860</name>
</gene>
<protein>
    <submittedName>
        <fullName evidence="2">Uncharacterized protein</fullName>
    </submittedName>
</protein>
<feature type="compositionally biased region" description="Basic residues" evidence="1">
    <location>
        <begin position="55"/>
        <end position="64"/>
    </location>
</feature>
<evidence type="ECO:0000313" key="3">
    <source>
        <dbReference type="Proteomes" id="UP000284908"/>
    </source>
</evidence>
<keyword evidence="3" id="KW-1185">Reference proteome</keyword>
<accession>A0A419NCF0</accession>
<dbReference type="OrthoDB" id="6505525at2"/>
<dbReference type="Proteomes" id="UP000284908">
    <property type="component" value="Unassembled WGS sequence"/>
</dbReference>
<dbReference type="RefSeq" id="WP_120131707.1">
    <property type="nucleotide sequence ID" value="NZ_RAHH01000005.1"/>
</dbReference>
<proteinExistence type="predicted"/>
<name>A0A419NCF0_9GAMM</name>
<reference evidence="2 3" key="1">
    <citation type="submission" date="2018-09" db="EMBL/GenBank/DDBJ databases">
        <authorList>
            <person name="Le Fleche-Mateos A."/>
        </authorList>
    </citation>
    <scope>NUCLEOTIDE SEQUENCE [LARGE SCALE GENOMIC DNA]</scope>
    <source>
        <strain evidence="2 3">DSM 27399</strain>
    </source>
</reference>
<dbReference type="AlphaFoldDB" id="A0A419NCF0"/>